<dbReference type="EMBL" id="LFVZ01000009">
    <property type="protein sequence ID" value="KTW27619.1"/>
    <property type="molecule type" value="Genomic_DNA"/>
</dbReference>
<comment type="caution">
    <text evidence="1">The sequence shown here is derived from an EMBL/GenBank/DDBJ whole genome shotgun (WGS) entry which is preliminary data.</text>
</comment>
<dbReference type="Proteomes" id="UP000054454">
    <property type="component" value="Unassembled WGS sequence"/>
</dbReference>
<proteinExistence type="predicted"/>
<keyword evidence="2" id="KW-1185">Reference proteome</keyword>
<reference evidence="2" key="1">
    <citation type="journal article" date="2016" name="Nat. Commun.">
        <title>Genome analysis of three Pneumocystis species reveals adaptation mechanisms to life exclusively in mammalian hosts.</title>
        <authorList>
            <person name="Ma L."/>
            <person name="Chen Z."/>
            <person name="Huang D.W."/>
            <person name="Kutty G."/>
            <person name="Ishihara M."/>
            <person name="Wang H."/>
            <person name="Abouelleil A."/>
            <person name="Bishop L."/>
            <person name="Davey E."/>
            <person name="Deng R."/>
            <person name="Deng X."/>
            <person name="Fan L."/>
            <person name="Fantoni G."/>
            <person name="Fitzgerald M."/>
            <person name="Gogineni E."/>
            <person name="Goldberg J.M."/>
            <person name="Handley G."/>
            <person name="Hu X."/>
            <person name="Huber C."/>
            <person name="Jiao X."/>
            <person name="Jones K."/>
            <person name="Levin J.Z."/>
            <person name="Liu Y."/>
            <person name="Macdonald P."/>
            <person name="Melnikov A."/>
            <person name="Raley C."/>
            <person name="Sassi M."/>
            <person name="Sherman B.T."/>
            <person name="Song X."/>
            <person name="Sykes S."/>
            <person name="Tran B."/>
            <person name="Walsh L."/>
            <person name="Xia Y."/>
            <person name="Yang J."/>
            <person name="Young S."/>
            <person name="Zeng Q."/>
            <person name="Zheng X."/>
            <person name="Stephens R."/>
            <person name="Nusbaum C."/>
            <person name="Birren B.W."/>
            <person name="Azadi P."/>
            <person name="Lempicki R.A."/>
            <person name="Cuomo C.A."/>
            <person name="Kovacs J.A."/>
        </authorList>
    </citation>
    <scope>NUCLEOTIDE SEQUENCE [LARGE SCALE GENOMIC DNA]</scope>
    <source>
        <strain evidence="2">B80</strain>
    </source>
</reference>
<dbReference type="OrthoDB" id="5399555at2759"/>
<evidence type="ECO:0000313" key="2">
    <source>
        <dbReference type="Proteomes" id="UP000054454"/>
    </source>
</evidence>
<dbReference type="VEuPathDB" id="FungiDB:T552_02061"/>
<dbReference type="GeneID" id="28936820"/>
<evidence type="ECO:0000313" key="1">
    <source>
        <dbReference type="EMBL" id="KTW27619.1"/>
    </source>
</evidence>
<name>A0A0W4ZGW5_PNEC8</name>
<protein>
    <submittedName>
        <fullName evidence="1">Uncharacterized protein</fullName>
    </submittedName>
</protein>
<sequence>MASLIKPHISQELLLQSEISSLASVSSKDQFLQKIEELLFLNAAQMEHQRFKLSERKSNEMYELSFRARLERAEKRRYVSQDAELSCKKYNKIH</sequence>
<dbReference type="AlphaFoldDB" id="A0A0W4ZGW5"/>
<gene>
    <name evidence="1" type="ORF">T552_02061</name>
</gene>
<organism evidence="1 2">
    <name type="scientific">Pneumocystis carinii (strain B80)</name>
    <name type="common">Rat pneumocystis pneumonia agent</name>
    <name type="synonym">Pneumocystis carinii f. sp. carinii</name>
    <dbReference type="NCBI Taxonomy" id="1408658"/>
    <lineage>
        <taxon>Eukaryota</taxon>
        <taxon>Fungi</taxon>
        <taxon>Dikarya</taxon>
        <taxon>Ascomycota</taxon>
        <taxon>Taphrinomycotina</taxon>
        <taxon>Pneumocystomycetes</taxon>
        <taxon>Pneumocystaceae</taxon>
        <taxon>Pneumocystis</taxon>
    </lineage>
</organism>
<accession>A0A0W4ZGW5</accession>
<dbReference type="RefSeq" id="XP_018225501.1">
    <property type="nucleotide sequence ID" value="XM_018370617.1"/>
</dbReference>